<protein>
    <submittedName>
        <fullName evidence="1">Uncharacterized protein</fullName>
    </submittedName>
</protein>
<organism evidence="1 2">
    <name type="scientific">Hemibagrus wyckioides</name>
    <dbReference type="NCBI Taxonomy" id="337641"/>
    <lineage>
        <taxon>Eukaryota</taxon>
        <taxon>Metazoa</taxon>
        <taxon>Chordata</taxon>
        <taxon>Craniata</taxon>
        <taxon>Vertebrata</taxon>
        <taxon>Euteleostomi</taxon>
        <taxon>Actinopterygii</taxon>
        <taxon>Neopterygii</taxon>
        <taxon>Teleostei</taxon>
        <taxon>Ostariophysi</taxon>
        <taxon>Siluriformes</taxon>
        <taxon>Bagridae</taxon>
        <taxon>Hemibagrus</taxon>
    </lineage>
</organism>
<dbReference type="OrthoDB" id="8947010at2759"/>
<reference evidence="1 2" key="1">
    <citation type="submission" date="2021-06" db="EMBL/GenBank/DDBJ databases">
        <title>Chromosome-level genome assembly of the red-tail catfish (Hemibagrus wyckioides).</title>
        <authorList>
            <person name="Shao F."/>
        </authorList>
    </citation>
    <scope>NUCLEOTIDE SEQUENCE [LARGE SCALE GENOMIC DNA]</scope>
    <source>
        <strain evidence="1">EC202008001</strain>
        <tissue evidence="1">Blood</tissue>
    </source>
</reference>
<proteinExistence type="predicted"/>
<evidence type="ECO:0000313" key="1">
    <source>
        <dbReference type="EMBL" id="KAG7323950.1"/>
    </source>
</evidence>
<name>A0A9D3NKU5_9TELE</name>
<comment type="caution">
    <text evidence="1">The sequence shown here is derived from an EMBL/GenBank/DDBJ whole genome shotgun (WGS) entry which is preliminary data.</text>
</comment>
<dbReference type="AlphaFoldDB" id="A0A9D3NKU5"/>
<dbReference type="EMBL" id="JAHKSW010000014">
    <property type="protein sequence ID" value="KAG7323950.1"/>
    <property type="molecule type" value="Genomic_DNA"/>
</dbReference>
<dbReference type="Proteomes" id="UP000824219">
    <property type="component" value="Linkage Group LG14"/>
</dbReference>
<accession>A0A9D3NKU5</accession>
<evidence type="ECO:0000313" key="2">
    <source>
        <dbReference type="Proteomes" id="UP000824219"/>
    </source>
</evidence>
<sequence length="280" mass="31732">MKGFCKNDRNHDVRLKVEAIRVTDSEVKAGEGFFAIYPRTNAPQIDLYAEPGEELYQYSGVMALLHVQNDYLATHCGRLLYSVALHEAKPINLNENNPSCLTLVKTEKLYNRDHILWPFSTHVDSMGSFEQQKIHRGTLDVQISQDTEYTLPSLWPQEPILNTEPDAKMGRSRQWSSSPRSITCTGQLTAKTDPDLRSLVLFPHELTPSQSPEPFPYIYNPAQLSASAWSVLVSRVCPITPTSLPSLISTNHHNMVILRQGQACFNEMLWHPTKITAHYN</sequence>
<keyword evidence="2" id="KW-1185">Reference proteome</keyword>
<gene>
    <name evidence="1" type="ORF">KOW79_011966</name>
</gene>